<keyword evidence="3" id="KW-1185">Reference proteome</keyword>
<accession>A0ABT9WT95</accession>
<evidence type="ECO:0000256" key="1">
    <source>
        <dbReference type="SAM" id="SignalP"/>
    </source>
</evidence>
<protein>
    <submittedName>
        <fullName evidence="2">Uncharacterized protein</fullName>
    </submittedName>
</protein>
<comment type="caution">
    <text evidence="2">The sequence shown here is derived from an EMBL/GenBank/DDBJ whole genome shotgun (WGS) entry which is preliminary data.</text>
</comment>
<dbReference type="RefSeq" id="WP_307228726.1">
    <property type="nucleotide sequence ID" value="NZ_JAUSTT010000009.1"/>
</dbReference>
<dbReference type="Proteomes" id="UP001223586">
    <property type="component" value="Unassembled WGS sequence"/>
</dbReference>
<sequence>MKGKFVLGVLSVMMAFSFATSASAATAYVKASERGVKNLAWSESKLIWKVDSGRVTASDGYQDQSGFFVRNKGASKVTSLSSSTQHAWNYKNEFLAGAQIGGVTLGFTRTITDRIIGYSTGDADFEWDI</sequence>
<dbReference type="EMBL" id="JAUSTT010000009">
    <property type="protein sequence ID" value="MDQ0175965.1"/>
    <property type="molecule type" value="Genomic_DNA"/>
</dbReference>
<organism evidence="2 3">
    <name type="scientific">Bacillus chungangensis</name>
    <dbReference type="NCBI Taxonomy" id="587633"/>
    <lineage>
        <taxon>Bacteria</taxon>
        <taxon>Bacillati</taxon>
        <taxon>Bacillota</taxon>
        <taxon>Bacilli</taxon>
        <taxon>Bacillales</taxon>
        <taxon>Bacillaceae</taxon>
        <taxon>Bacillus</taxon>
    </lineage>
</organism>
<name>A0ABT9WT95_9BACI</name>
<feature type="signal peptide" evidence="1">
    <location>
        <begin position="1"/>
        <end position="24"/>
    </location>
</feature>
<evidence type="ECO:0000313" key="2">
    <source>
        <dbReference type="EMBL" id="MDQ0175965.1"/>
    </source>
</evidence>
<gene>
    <name evidence="2" type="ORF">J2S08_001801</name>
</gene>
<reference evidence="2 3" key="1">
    <citation type="submission" date="2023-07" db="EMBL/GenBank/DDBJ databases">
        <title>Genomic Encyclopedia of Type Strains, Phase IV (KMG-IV): sequencing the most valuable type-strain genomes for metagenomic binning, comparative biology and taxonomic classification.</title>
        <authorList>
            <person name="Goeker M."/>
        </authorList>
    </citation>
    <scope>NUCLEOTIDE SEQUENCE [LARGE SCALE GENOMIC DNA]</scope>
    <source>
        <strain evidence="2 3">DSM 23837</strain>
    </source>
</reference>
<feature type="chain" id="PRO_5046116855" evidence="1">
    <location>
        <begin position="25"/>
        <end position="129"/>
    </location>
</feature>
<evidence type="ECO:0000313" key="3">
    <source>
        <dbReference type="Proteomes" id="UP001223586"/>
    </source>
</evidence>
<keyword evidence="1" id="KW-0732">Signal</keyword>
<proteinExistence type="predicted"/>